<name>A0A075A3Q6_OPIVI</name>
<keyword evidence="3" id="KW-1185">Reference proteome</keyword>
<protein>
    <submittedName>
        <fullName evidence="2">Uncharacterized protein</fullName>
    </submittedName>
</protein>
<dbReference type="KEGG" id="ovi:T265_00201"/>
<dbReference type="AlphaFoldDB" id="A0A075A3Q6"/>
<proteinExistence type="predicted"/>
<feature type="region of interest" description="Disordered" evidence="1">
    <location>
        <begin position="63"/>
        <end position="105"/>
    </location>
</feature>
<organism evidence="2 3">
    <name type="scientific">Opisthorchis viverrini</name>
    <name type="common">Southeast Asian liver fluke</name>
    <dbReference type="NCBI Taxonomy" id="6198"/>
    <lineage>
        <taxon>Eukaryota</taxon>
        <taxon>Metazoa</taxon>
        <taxon>Spiralia</taxon>
        <taxon>Lophotrochozoa</taxon>
        <taxon>Platyhelminthes</taxon>
        <taxon>Trematoda</taxon>
        <taxon>Digenea</taxon>
        <taxon>Opisthorchiida</taxon>
        <taxon>Opisthorchiata</taxon>
        <taxon>Opisthorchiidae</taxon>
        <taxon>Opisthorchis</taxon>
    </lineage>
</organism>
<dbReference type="CTD" id="20314389"/>
<gene>
    <name evidence="2" type="ORF">T265_00201</name>
</gene>
<evidence type="ECO:0000313" key="2">
    <source>
        <dbReference type="EMBL" id="KER34006.1"/>
    </source>
</evidence>
<reference evidence="2 3" key="1">
    <citation type="submission" date="2013-11" db="EMBL/GenBank/DDBJ databases">
        <title>Opisthorchis viverrini - life in the bile duct.</title>
        <authorList>
            <person name="Young N.D."/>
            <person name="Nagarajan N."/>
            <person name="Lin S.J."/>
            <person name="Korhonen P.K."/>
            <person name="Jex A.R."/>
            <person name="Hall R.S."/>
            <person name="Safavi-Hemami H."/>
            <person name="Kaewkong W."/>
            <person name="Bertrand D."/>
            <person name="Gao S."/>
            <person name="Seet Q."/>
            <person name="Wongkham S."/>
            <person name="Teh B.T."/>
            <person name="Wongkham C."/>
            <person name="Intapan P.M."/>
            <person name="Maleewong W."/>
            <person name="Yang X."/>
            <person name="Hu M."/>
            <person name="Wang Z."/>
            <person name="Hofmann A."/>
            <person name="Sternberg P.W."/>
            <person name="Tan P."/>
            <person name="Wang J."/>
            <person name="Gasser R.B."/>
        </authorList>
    </citation>
    <scope>NUCLEOTIDE SEQUENCE [LARGE SCALE GENOMIC DNA]</scope>
</reference>
<dbReference type="EMBL" id="KL596620">
    <property type="protein sequence ID" value="KER34006.1"/>
    <property type="molecule type" value="Genomic_DNA"/>
</dbReference>
<dbReference type="OrthoDB" id="6253127at2759"/>
<dbReference type="RefSeq" id="XP_009162173.1">
    <property type="nucleotide sequence ID" value="XM_009163909.1"/>
</dbReference>
<accession>A0A075A3Q6</accession>
<evidence type="ECO:0000313" key="3">
    <source>
        <dbReference type="Proteomes" id="UP000054324"/>
    </source>
</evidence>
<feature type="compositionally biased region" description="Low complexity" evidence="1">
    <location>
        <begin position="87"/>
        <end position="98"/>
    </location>
</feature>
<evidence type="ECO:0000256" key="1">
    <source>
        <dbReference type="SAM" id="MobiDB-lite"/>
    </source>
</evidence>
<sequence>MCFFTGDSTESLLYDIFRLNVLHKGYCVFQLMHFQLSASTHQKSEPWSPLSFAVDRLTISKSDEVKTKPDANDSIQRKHPRMTSTYSPPVSEQQQQSSFRLGERPNELSRSELDYRLAYFLVRDLQPPEVLNETGFKVTWLKKLPHSLYLSSFSILSNP</sequence>
<dbReference type="Proteomes" id="UP000054324">
    <property type="component" value="Unassembled WGS sequence"/>
</dbReference>
<dbReference type="GeneID" id="20314389"/>